<keyword evidence="2" id="KW-0808">Transferase</keyword>
<dbReference type="AlphaFoldDB" id="A0A0R2LFR6"/>
<dbReference type="STRING" id="449659.IV66_GL001323"/>
<name>A0A0R2LFR6_9LACO</name>
<dbReference type="PROSITE" id="PS51186">
    <property type="entry name" value="GNAT"/>
    <property type="match status" value="1"/>
</dbReference>
<dbReference type="GO" id="GO:0008999">
    <property type="term" value="F:protein-N-terminal-alanine acetyltransferase activity"/>
    <property type="evidence" value="ECO:0007669"/>
    <property type="project" value="TreeGrafter"/>
</dbReference>
<dbReference type="PATRIC" id="fig|449659.4.peg.1341"/>
<dbReference type="RefSeq" id="WP_017867477.1">
    <property type="nucleotide sequence ID" value="NZ_BJYB01000017.1"/>
</dbReference>
<dbReference type="GO" id="GO:1990189">
    <property type="term" value="F:protein N-terminal-serine acetyltransferase activity"/>
    <property type="evidence" value="ECO:0007669"/>
    <property type="project" value="TreeGrafter"/>
</dbReference>
<comment type="caution">
    <text evidence="2">The sequence shown here is derived from an EMBL/GenBank/DDBJ whole genome shotgun (WGS) entry which is preliminary data.</text>
</comment>
<proteinExistence type="predicted"/>
<feature type="domain" description="N-acetyltransferase" evidence="1">
    <location>
        <begin position="22"/>
        <end position="177"/>
    </location>
</feature>
<evidence type="ECO:0000259" key="1">
    <source>
        <dbReference type="PROSITE" id="PS51186"/>
    </source>
</evidence>
<gene>
    <name evidence="2" type="ORF">IV66_GL001323</name>
</gene>
<organism evidence="2 3">
    <name type="scientific">Ligilactobacillus pobuzihii</name>
    <dbReference type="NCBI Taxonomy" id="449659"/>
    <lineage>
        <taxon>Bacteria</taxon>
        <taxon>Bacillati</taxon>
        <taxon>Bacillota</taxon>
        <taxon>Bacilli</taxon>
        <taxon>Lactobacillales</taxon>
        <taxon>Lactobacillaceae</taxon>
        <taxon>Ligilactobacillus</taxon>
    </lineage>
</organism>
<keyword evidence="3" id="KW-1185">Reference proteome</keyword>
<dbReference type="OrthoDB" id="9784707at2"/>
<dbReference type="EMBL" id="JQCN01000018">
    <property type="protein sequence ID" value="KRO00649.1"/>
    <property type="molecule type" value="Genomic_DNA"/>
</dbReference>
<dbReference type="Pfam" id="PF13302">
    <property type="entry name" value="Acetyltransf_3"/>
    <property type="match status" value="1"/>
</dbReference>
<accession>A0A0R2LFR6</accession>
<evidence type="ECO:0000313" key="2">
    <source>
        <dbReference type="EMBL" id="KRO00649.1"/>
    </source>
</evidence>
<dbReference type="InterPro" id="IPR051908">
    <property type="entry name" value="Ribosomal_N-acetyltransferase"/>
</dbReference>
<sequence length="183" mass="20949">MFTYQIDDEVSLAIPRPKTDAIPLFSLVEESRSDLAPWLSWVAGMQNVADEENFLRTVLENFGKGISVNLIIRYQKQVAGMISFNRFLQMDHSTEIGYWLGNKFKNRNIMHRAVIAMCKLGFLEYDVHKIEIHAAIDNVASNHVAQKAGFHLDGMVRASELLADGFHDANIWTLLKEEWQTDH</sequence>
<dbReference type="InterPro" id="IPR016181">
    <property type="entry name" value="Acyl_CoA_acyltransferase"/>
</dbReference>
<dbReference type="InterPro" id="IPR000182">
    <property type="entry name" value="GNAT_dom"/>
</dbReference>
<dbReference type="PANTHER" id="PTHR43441">
    <property type="entry name" value="RIBOSOMAL-PROTEIN-SERINE ACETYLTRANSFERASE"/>
    <property type="match status" value="1"/>
</dbReference>
<dbReference type="Proteomes" id="UP000051886">
    <property type="component" value="Unassembled WGS sequence"/>
</dbReference>
<dbReference type="PANTHER" id="PTHR43441:SF12">
    <property type="entry name" value="RIBOSOMAL N-ACETYLTRANSFERASE YDAF-RELATED"/>
    <property type="match status" value="1"/>
</dbReference>
<dbReference type="SUPFAM" id="SSF55729">
    <property type="entry name" value="Acyl-CoA N-acyltransferases (Nat)"/>
    <property type="match status" value="1"/>
</dbReference>
<dbReference type="Gene3D" id="3.40.630.30">
    <property type="match status" value="1"/>
</dbReference>
<reference evidence="2 3" key="1">
    <citation type="journal article" date="2015" name="Genome Announc.">
        <title>Expanding the biotechnology potential of lactobacilli through comparative genomics of 213 strains and associated genera.</title>
        <authorList>
            <person name="Sun Z."/>
            <person name="Harris H.M."/>
            <person name="McCann A."/>
            <person name="Guo C."/>
            <person name="Argimon S."/>
            <person name="Zhang W."/>
            <person name="Yang X."/>
            <person name="Jeffery I.B."/>
            <person name="Cooney J.C."/>
            <person name="Kagawa T.F."/>
            <person name="Liu W."/>
            <person name="Song Y."/>
            <person name="Salvetti E."/>
            <person name="Wrobel A."/>
            <person name="Rasinkangas P."/>
            <person name="Parkhill J."/>
            <person name="Rea M.C."/>
            <person name="O'Sullivan O."/>
            <person name="Ritari J."/>
            <person name="Douillard F.P."/>
            <person name="Paul Ross R."/>
            <person name="Yang R."/>
            <person name="Briner A.E."/>
            <person name="Felis G.E."/>
            <person name="de Vos W.M."/>
            <person name="Barrangou R."/>
            <person name="Klaenhammer T.R."/>
            <person name="Caufield P.W."/>
            <person name="Cui Y."/>
            <person name="Zhang H."/>
            <person name="O'Toole P.W."/>
        </authorList>
    </citation>
    <scope>NUCLEOTIDE SEQUENCE [LARGE SCALE GENOMIC DNA]</scope>
    <source>
        <strain evidence="2 3">NBRC 103219</strain>
    </source>
</reference>
<protein>
    <submittedName>
        <fullName evidence="2">Acetyltransferase</fullName>
    </submittedName>
</protein>
<evidence type="ECO:0000313" key="3">
    <source>
        <dbReference type="Proteomes" id="UP000051886"/>
    </source>
</evidence>
<dbReference type="GO" id="GO:0005737">
    <property type="term" value="C:cytoplasm"/>
    <property type="evidence" value="ECO:0007669"/>
    <property type="project" value="TreeGrafter"/>
</dbReference>